<dbReference type="Proteomes" id="UP000722485">
    <property type="component" value="Unassembled WGS sequence"/>
</dbReference>
<dbReference type="OrthoDB" id="10253919at2759"/>
<dbReference type="AlphaFoldDB" id="A0A9P5H398"/>
<evidence type="ECO:0000313" key="2">
    <source>
        <dbReference type="Proteomes" id="UP000722485"/>
    </source>
</evidence>
<name>A0A9P5H398_9HYPO</name>
<keyword evidence="2" id="KW-1185">Reference proteome</keyword>
<reference evidence="1" key="1">
    <citation type="submission" date="2020-03" db="EMBL/GenBank/DDBJ databases">
        <title>Draft Genome Sequence of Cylindrodendrum hubeiense.</title>
        <authorList>
            <person name="Buettner E."/>
            <person name="Kellner H."/>
        </authorList>
    </citation>
    <scope>NUCLEOTIDE SEQUENCE</scope>
    <source>
        <strain evidence="1">IHI 201604</strain>
    </source>
</reference>
<proteinExistence type="predicted"/>
<comment type="caution">
    <text evidence="1">The sequence shown here is derived from an EMBL/GenBank/DDBJ whole genome shotgun (WGS) entry which is preliminary data.</text>
</comment>
<sequence>MSLNVQKLAIFDPPGYPEVDDGLTDSQKLAWSQKISRWMDSEIAGKPGQFGRTKLPQFFNGTVTAYDVAQQPAAITWIGFPNLRDYPNAPRRWEEADSTRNNQDEYLEWSVKKNGDGNIETVTFTCEGPEYWEFLAKNEPDKLNSLYLDMNPGFKDQMDPSDWWNGNRYNAQNKWNDSTTTGTIAHLVQPNNTLSAEVDIAAQGTVIRKDKNGKIITDQTKLINCSGYGQPQRNSDPVIGSTINALARKGSSVSIANPIALYIHHFSTSNFQLDVQGTGEDMIDVPDGTFNWQRGDIDKNMGLRLQVKIPDGIVGEGPDNKGRQLTVSDIVDNKTNNNILYGAQFADYITMTVKGVTIAGGKPADPLPCPGLQSRAESGFSALAADATPCDASTAEHTPGTRL</sequence>
<gene>
    <name evidence="1" type="ORF">G7Z17_g12338</name>
</gene>
<evidence type="ECO:0000313" key="1">
    <source>
        <dbReference type="EMBL" id="KAF7539838.1"/>
    </source>
</evidence>
<dbReference type="EMBL" id="JAANBB010000546">
    <property type="protein sequence ID" value="KAF7539838.1"/>
    <property type="molecule type" value="Genomic_DNA"/>
</dbReference>
<protein>
    <submittedName>
        <fullName evidence="1">Uncharacterized protein</fullName>
    </submittedName>
</protein>
<accession>A0A9P5H398</accession>
<organism evidence="1 2">
    <name type="scientific">Cylindrodendrum hubeiense</name>
    <dbReference type="NCBI Taxonomy" id="595255"/>
    <lineage>
        <taxon>Eukaryota</taxon>
        <taxon>Fungi</taxon>
        <taxon>Dikarya</taxon>
        <taxon>Ascomycota</taxon>
        <taxon>Pezizomycotina</taxon>
        <taxon>Sordariomycetes</taxon>
        <taxon>Hypocreomycetidae</taxon>
        <taxon>Hypocreales</taxon>
        <taxon>Nectriaceae</taxon>
        <taxon>Cylindrodendrum</taxon>
    </lineage>
</organism>